<proteinExistence type="predicted"/>
<dbReference type="PROSITE" id="PS50887">
    <property type="entry name" value="GGDEF"/>
    <property type="match status" value="1"/>
</dbReference>
<feature type="transmembrane region" description="Helical" evidence="2">
    <location>
        <begin position="78"/>
        <end position="97"/>
    </location>
</feature>
<feature type="transmembrane region" description="Helical" evidence="2">
    <location>
        <begin position="46"/>
        <end position="66"/>
    </location>
</feature>
<evidence type="ECO:0000313" key="4">
    <source>
        <dbReference type="EMBL" id="GAA4022921.1"/>
    </source>
</evidence>
<organism evidence="4 5">
    <name type="scientific">Actimicrobium antarcticum</name>
    <dbReference type="NCBI Taxonomy" id="1051899"/>
    <lineage>
        <taxon>Bacteria</taxon>
        <taxon>Pseudomonadati</taxon>
        <taxon>Pseudomonadota</taxon>
        <taxon>Betaproteobacteria</taxon>
        <taxon>Burkholderiales</taxon>
        <taxon>Oxalobacteraceae</taxon>
        <taxon>Actimicrobium</taxon>
    </lineage>
</organism>
<dbReference type="InterPro" id="IPR050469">
    <property type="entry name" value="Diguanylate_Cyclase"/>
</dbReference>
<dbReference type="Gene3D" id="3.30.70.270">
    <property type="match status" value="1"/>
</dbReference>
<accession>A0ABP7T9A2</accession>
<keyword evidence="2" id="KW-0812">Transmembrane</keyword>
<protein>
    <recommendedName>
        <fullName evidence="1">diguanylate cyclase</fullName>
        <ecNumber evidence="1">2.7.7.65</ecNumber>
    </recommendedName>
</protein>
<evidence type="ECO:0000256" key="2">
    <source>
        <dbReference type="SAM" id="Phobius"/>
    </source>
</evidence>
<keyword evidence="5" id="KW-1185">Reference proteome</keyword>
<feature type="transmembrane region" description="Helical" evidence="2">
    <location>
        <begin position="21"/>
        <end position="40"/>
    </location>
</feature>
<dbReference type="SMART" id="SM00267">
    <property type="entry name" value="GGDEF"/>
    <property type="match status" value="1"/>
</dbReference>
<dbReference type="InterPro" id="IPR000160">
    <property type="entry name" value="GGDEF_dom"/>
</dbReference>
<feature type="transmembrane region" description="Helical" evidence="2">
    <location>
        <begin position="125"/>
        <end position="145"/>
    </location>
</feature>
<dbReference type="EC" id="2.7.7.65" evidence="1"/>
<dbReference type="PANTHER" id="PTHR45138:SF24">
    <property type="entry name" value="DIGUANYLATE CYCLASE DGCC-RELATED"/>
    <property type="match status" value="1"/>
</dbReference>
<gene>
    <name evidence="4" type="ORF">GCM10022212_20310</name>
</gene>
<feature type="transmembrane region" description="Helical" evidence="2">
    <location>
        <begin position="157"/>
        <end position="175"/>
    </location>
</feature>
<dbReference type="CDD" id="cd01949">
    <property type="entry name" value="GGDEF"/>
    <property type="match status" value="1"/>
</dbReference>
<dbReference type="InterPro" id="IPR043128">
    <property type="entry name" value="Rev_trsase/Diguanyl_cyclase"/>
</dbReference>
<dbReference type="SUPFAM" id="SSF55073">
    <property type="entry name" value="Nucleotide cyclase"/>
    <property type="match status" value="1"/>
</dbReference>
<dbReference type="NCBIfam" id="TIGR00254">
    <property type="entry name" value="GGDEF"/>
    <property type="match status" value="1"/>
</dbReference>
<comment type="caution">
    <text evidence="4">The sequence shown here is derived from an EMBL/GenBank/DDBJ whole genome shotgun (WGS) entry which is preliminary data.</text>
</comment>
<dbReference type="Pfam" id="PF00990">
    <property type="entry name" value="GGDEF"/>
    <property type="match status" value="1"/>
</dbReference>
<feature type="transmembrane region" description="Helical" evidence="2">
    <location>
        <begin position="103"/>
        <end position="118"/>
    </location>
</feature>
<keyword evidence="2" id="KW-1133">Transmembrane helix</keyword>
<dbReference type="PANTHER" id="PTHR45138">
    <property type="entry name" value="REGULATORY COMPONENTS OF SENSORY TRANSDUCTION SYSTEM"/>
    <property type="match status" value="1"/>
</dbReference>
<evidence type="ECO:0000259" key="3">
    <source>
        <dbReference type="PROSITE" id="PS50887"/>
    </source>
</evidence>
<sequence>MHSHIAKRRTLPGSARMQKISQANIASLLYLATIFVFFQQDQVNPVAFLVGAGTLTFFMLFFFVIFRLQLNTHFYDRSLTFAQVVASVITMLSVAYLDRTAQLVLGPFLLIAFSYGTFRLSRSSLTVLAAGTIAGYLAMILLRSYREGFGDALKLDLLQWIVVALTLPLMVSVGGRIRQLRATLKLTRRQLQQFEEKAIRDELTGLYNRRQLQTELDTAIARANSEGIPFCLCLIDVDHFKDINDKHGHLVGDVILREFARVALDSIRDSDVIGRYGGDEFMHLLPNTSLKGAVMHAERLRVYAHFLDLQGVLPQKSISLSIGVAQFRSGEDAAALIERADTALYRAKERGRNRVEWIDEE</sequence>
<name>A0ABP7T9A2_9BURK</name>
<dbReference type="InterPro" id="IPR029787">
    <property type="entry name" value="Nucleotide_cyclase"/>
</dbReference>
<evidence type="ECO:0000256" key="1">
    <source>
        <dbReference type="ARBA" id="ARBA00012528"/>
    </source>
</evidence>
<keyword evidence="2" id="KW-0472">Membrane</keyword>
<dbReference type="EMBL" id="BAAAZE010000008">
    <property type="protein sequence ID" value="GAA4022921.1"/>
    <property type="molecule type" value="Genomic_DNA"/>
</dbReference>
<reference evidence="5" key="1">
    <citation type="journal article" date="2019" name="Int. J. Syst. Evol. Microbiol.">
        <title>The Global Catalogue of Microorganisms (GCM) 10K type strain sequencing project: providing services to taxonomists for standard genome sequencing and annotation.</title>
        <authorList>
            <consortium name="The Broad Institute Genomics Platform"/>
            <consortium name="The Broad Institute Genome Sequencing Center for Infectious Disease"/>
            <person name="Wu L."/>
            <person name="Ma J."/>
        </authorList>
    </citation>
    <scope>NUCLEOTIDE SEQUENCE [LARGE SCALE GENOMIC DNA]</scope>
    <source>
        <strain evidence="5">JCM 16673</strain>
    </source>
</reference>
<feature type="domain" description="GGDEF" evidence="3">
    <location>
        <begin position="228"/>
        <end position="360"/>
    </location>
</feature>
<evidence type="ECO:0000313" key="5">
    <source>
        <dbReference type="Proteomes" id="UP001501353"/>
    </source>
</evidence>
<dbReference type="Proteomes" id="UP001501353">
    <property type="component" value="Unassembled WGS sequence"/>
</dbReference>